<reference evidence="2 3" key="1">
    <citation type="submission" date="2015-01" db="EMBL/GenBank/DDBJ databases">
        <title>Evolution of Trichinella species and genotypes.</title>
        <authorList>
            <person name="Korhonen P.K."/>
            <person name="Edoardo P."/>
            <person name="Giuseppe L.R."/>
            <person name="Gasser R.B."/>
        </authorList>
    </citation>
    <scope>NUCLEOTIDE SEQUENCE [LARGE SCALE GENOMIC DNA]</scope>
    <source>
        <strain evidence="2">ISS2496</strain>
    </source>
</reference>
<protein>
    <submittedName>
        <fullName evidence="2">Uncharacterized protein</fullName>
    </submittedName>
</protein>
<gene>
    <name evidence="2" type="ORF">T12_5162</name>
</gene>
<comment type="caution">
    <text evidence="2">The sequence shown here is derived from an EMBL/GenBank/DDBJ whole genome shotgun (WGS) entry which is preliminary data.</text>
</comment>
<sequence>LVENFCQLRLAFLFVNARFVDLLASFDKQIFYGNHAERKLLDHWSKKLIGNILNEKKDEKERKNPIQRRDRSTTVIGQLNK</sequence>
<evidence type="ECO:0000256" key="1">
    <source>
        <dbReference type="SAM" id="MobiDB-lite"/>
    </source>
</evidence>
<dbReference type="EMBL" id="JYDQ01000013">
    <property type="protein sequence ID" value="KRY21938.1"/>
    <property type="molecule type" value="Genomic_DNA"/>
</dbReference>
<evidence type="ECO:0000313" key="2">
    <source>
        <dbReference type="EMBL" id="KRY21938.1"/>
    </source>
</evidence>
<proteinExistence type="predicted"/>
<feature type="non-terminal residue" evidence="2">
    <location>
        <position position="1"/>
    </location>
</feature>
<feature type="region of interest" description="Disordered" evidence="1">
    <location>
        <begin position="58"/>
        <end position="81"/>
    </location>
</feature>
<dbReference type="AlphaFoldDB" id="A0A0V1AAT9"/>
<accession>A0A0V1AAT9</accession>
<feature type="compositionally biased region" description="Basic and acidic residues" evidence="1">
    <location>
        <begin position="58"/>
        <end position="72"/>
    </location>
</feature>
<organism evidence="2 3">
    <name type="scientific">Trichinella patagoniensis</name>
    <dbReference type="NCBI Taxonomy" id="990121"/>
    <lineage>
        <taxon>Eukaryota</taxon>
        <taxon>Metazoa</taxon>
        <taxon>Ecdysozoa</taxon>
        <taxon>Nematoda</taxon>
        <taxon>Enoplea</taxon>
        <taxon>Dorylaimia</taxon>
        <taxon>Trichinellida</taxon>
        <taxon>Trichinellidae</taxon>
        <taxon>Trichinella</taxon>
    </lineage>
</organism>
<dbReference type="Proteomes" id="UP000054783">
    <property type="component" value="Unassembled WGS sequence"/>
</dbReference>
<name>A0A0V1AAT9_9BILA</name>
<evidence type="ECO:0000313" key="3">
    <source>
        <dbReference type="Proteomes" id="UP000054783"/>
    </source>
</evidence>
<keyword evidence="3" id="KW-1185">Reference proteome</keyword>